<dbReference type="InParanoid" id="A0A1S3KI06"/>
<accession>A0A1S3KI06</accession>
<dbReference type="FunCoup" id="A0A1S3KI06">
    <property type="interactions" value="2395"/>
</dbReference>
<feature type="compositionally biased region" description="Gly residues" evidence="9">
    <location>
        <begin position="174"/>
        <end position="183"/>
    </location>
</feature>
<keyword evidence="5" id="KW-0963">Cytoplasm</keyword>
<evidence type="ECO:0000256" key="7">
    <source>
        <dbReference type="ARBA" id="ARBA00022927"/>
    </source>
</evidence>
<organism evidence="12 13">
    <name type="scientific">Lingula anatina</name>
    <name type="common">Brachiopod</name>
    <name type="synonym">Lingula unguis</name>
    <dbReference type="NCBI Taxonomy" id="7574"/>
    <lineage>
        <taxon>Eukaryota</taxon>
        <taxon>Metazoa</taxon>
        <taxon>Spiralia</taxon>
        <taxon>Lophotrochozoa</taxon>
        <taxon>Brachiopoda</taxon>
        <taxon>Linguliformea</taxon>
        <taxon>Lingulata</taxon>
        <taxon>Lingulida</taxon>
        <taxon>Linguloidea</taxon>
        <taxon>Lingulidae</taxon>
        <taxon>Lingula</taxon>
    </lineage>
</organism>
<evidence type="ECO:0000256" key="6">
    <source>
        <dbReference type="ARBA" id="ARBA00022753"/>
    </source>
</evidence>
<evidence type="ECO:0000256" key="3">
    <source>
        <dbReference type="ARBA" id="ARBA00007895"/>
    </source>
</evidence>
<evidence type="ECO:0000256" key="1">
    <source>
        <dbReference type="ARBA" id="ARBA00004481"/>
    </source>
</evidence>
<keyword evidence="4" id="KW-0813">Transport</keyword>
<dbReference type="Gene3D" id="1.25.40.270">
    <property type="entry name" value="Vacuolar protein sorting-associated protein vta1"/>
    <property type="match status" value="1"/>
</dbReference>
<dbReference type="AlphaFoldDB" id="A0A1S3KI06"/>
<protein>
    <submittedName>
        <fullName evidence="13">Vacuolar protein sorting-associated protein VTA1 homolog</fullName>
    </submittedName>
</protein>
<evidence type="ECO:0000256" key="9">
    <source>
        <dbReference type="SAM" id="MobiDB-lite"/>
    </source>
</evidence>
<sequence length="311" mass="33665">MSLPPLPQKLKPIQHYLKTANEHDKRDPIVAYYCRMYAVQRGMQLDRTSPECKDFLFKLMDLLEQTKQTLEDNEALTNEVVGQAHLENYALKVFLFADNEDRAGRFSKNVVKSFYTAGMLFDVLSVFGELSEDIENNQRYAKWKATYIHNCLKNGIQPHPGPLPEEGEGEEEGLGGATGGPGLGFSNVSQPGPSHPGPSQPGPSSSTSSHHFPAAGGSGGTLYPPPSAGTHAPSNTPAATPTAQPQPLQPQPGPATSTWTPQPGNVQLNSAQYQKAIKYCKFAGSALQYEDSATAIDNLQKALKLLTTGKE</sequence>
<dbReference type="RefSeq" id="XP_013421856.1">
    <property type="nucleotide sequence ID" value="XM_013566402.2"/>
</dbReference>
<feature type="compositionally biased region" description="Low complexity" evidence="9">
    <location>
        <begin position="236"/>
        <end position="246"/>
    </location>
</feature>
<evidence type="ECO:0000259" key="10">
    <source>
        <dbReference type="Pfam" id="PF04652"/>
    </source>
</evidence>
<dbReference type="GeneID" id="106181878"/>
<proteinExistence type="inferred from homology"/>
<evidence type="ECO:0000259" key="11">
    <source>
        <dbReference type="Pfam" id="PF18097"/>
    </source>
</evidence>
<keyword evidence="8" id="KW-0472">Membrane</keyword>
<evidence type="ECO:0000256" key="8">
    <source>
        <dbReference type="ARBA" id="ARBA00023136"/>
    </source>
</evidence>
<gene>
    <name evidence="13" type="primary">LOC106181878</name>
</gene>
<keyword evidence="12" id="KW-1185">Reference proteome</keyword>
<dbReference type="OrthoDB" id="391137at2759"/>
<dbReference type="Pfam" id="PF04652">
    <property type="entry name" value="Vta1"/>
    <property type="match status" value="1"/>
</dbReference>
<dbReference type="InterPro" id="IPR044538">
    <property type="entry name" value="Vta1-like"/>
</dbReference>
<dbReference type="STRING" id="7574.A0A1S3KI06"/>
<dbReference type="PANTHER" id="PTHR46009:SF1">
    <property type="entry name" value="VACUOLAR PROTEIN SORTING-ASSOCIATED PROTEIN VTA1 HOMOLOG"/>
    <property type="match status" value="1"/>
</dbReference>
<dbReference type="Gene3D" id="1.20.5.420">
    <property type="entry name" value="Immunoglobulin FC, subunit C"/>
    <property type="match status" value="1"/>
</dbReference>
<dbReference type="InterPro" id="IPR041212">
    <property type="entry name" value="Vta1_C"/>
</dbReference>
<dbReference type="InterPro" id="IPR039431">
    <property type="entry name" value="Vta1/CALS_N"/>
</dbReference>
<dbReference type="GO" id="GO:0005771">
    <property type="term" value="C:multivesicular body"/>
    <property type="evidence" value="ECO:0007669"/>
    <property type="project" value="TreeGrafter"/>
</dbReference>
<dbReference type="Proteomes" id="UP000085678">
    <property type="component" value="Unplaced"/>
</dbReference>
<keyword evidence="7" id="KW-0653">Protein transport</keyword>
<comment type="subcellular location">
    <subcellularLocation>
        <location evidence="2">Cytoplasm</location>
    </subcellularLocation>
    <subcellularLocation>
        <location evidence="1">Endosome membrane</location>
        <topology evidence="1">Peripheral membrane protein</topology>
    </subcellularLocation>
</comment>
<feature type="domain" description="Vta1 C-terminal" evidence="11">
    <location>
        <begin position="272"/>
        <end position="307"/>
    </location>
</feature>
<comment type="similarity">
    <text evidence="3">Belongs to the VTA1 family.</text>
</comment>
<evidence type="ECO:0000256" key="2">
    <source>
        <dbReference type="ARBA" id="ARBA00004496"/>
    </source>
</evidence>
<feature type="region of interest" description="Disordered" evidence="9">
    <location>
        <begin position="157"/>
        <end position="266"/>
    </location>
</feature>
<keyword evidence="6" id="KW-0967">Endosome</keyword>
<dbReference type="Pfam" id="PF18097">
    <property type="entry name" value="Vta1_C"/>
    <property type="match status" value="1"/>
</dbReference>
<dbReference type="GO" id="GO:0015031">
    <property type="term" value="P:protein transport"/>
    <property type="evidence" value="ECO:0007669"/>
    <property type="project" value="UniProtKB-KW"/>
</dbReference>
<reference evidence="13" key="1">
    <citation type="submission" date="2025-08" db="UniProtKB">
        <authorList>
            <consortium name="RefSeq"/>
        </authorList>
    </citation>
    <scope>IDENTIFICATION</scope>
    <source>
        <tissue evidence="13">Gonads</tissue>
    </source>
</reference>
<dbReference type="GO" id="GO:0010008">
    <property type="term" value="C:endosome membrane"/>
    <property type="evidence" value="ECO:0007669"/>
    <property type="project" value="UniProtKB-SubCell"/>
</dbReference>
<evidence type="ECO:0000313" key="13">
    <source>
        <dbReference type="RefSeq" id="XP_013421856.1"/>
    </source>
</evidence>
<feature type="domain" description="Vta1/callose synthase N-terminal" evidence="10">
    <location>
        <begin position="13"/>
        <end position="154"/>
    </location>
</feature>
<evidence type="ECO:0000313" key="12">
    <source>
        <dbReference type="Proteomes" id="UP000085678"/>
    </source>
</evidence>
<name>A0A1S3KI06_LINAN</name>
<feature type="compositionally biased region" description="Polar residues" evidence="9">
    <location>
        <begin position="257"/>
        <end position="266"/>
    </location>
</feature>
<dbReference type="KEGG" id="lak:106181878"/>
<dbReference type="PANTHER" id="PTHR46009">
    <property type="entry name" value="VACUOLAR PROTEIN SORTING-ASSOCIATED PROTEIN VTA1 HOMOLOG"/>
    <property type="match status" value="1"/>
</dbReference>
<evidence type="ECO:0000256" key="4">
    <source>
        <dbReference type="ARBA" id="ARBA00022448"/>
    </source>
</evidence>
<dbReference type="InterPro" id="IPR023175">
    <property type="entry name" value="Vta1/CALS_N_sf"/>
</dbReference>
<evidence type="ECO:0000256" key="5">
    <source>
        <dbReference type="ARBA" id="ARBA00022490"/>
    </source>
</evidence>
<feature type="compositionally biased region" description="Low complexity" evidence="9">
    <location>
        <begin position="202"/>
        <end position="211"/>
    </location>
</feature>
<dbReference type="GO" id="GO:0032511">
    <property type="term" value="P:late endosome to vacuole transport via multivesicular body sorting pathway"/>
    <property type="evidence" value="ECO:0007669"/>
    <property type="project" value="InterPro"/>
</dbReference>